<sequence length="149" mass="16221">ALEQFRSAAAQSPAAAANAQLLAVRMQAAEAQPSRSHTPQEWFEDARRYHRGDGVPANYAEAIRLYQVAASAGSKPAQRMLQMIYSRPASTGTVDIAWMQQLANIDVSQEGAVLTILPAPNPRLFVRDPTPLYALLPPQWRASAEGAPR</sequence>
<dbReference type="SUPFAM" id="SSF81901">
    <property type="entry name" value="HCP-like"/>
    <property type="match status" value="1"/>
</dbReference>
<accession>C5TCP8</accession>
<dbReference type="EMBL" id="ACQT01000495">
    <property type="protein sequence ID" value="EER57748.1"/>
    <property type="molecule type" value="Genomic_DNA"/>
</dbReference>
<proteinExistence type="predicted"/>
<reference evidence="1 2" key="1">
    <citation type="submission" date="2009-05" db="EMBL/GenBank/DDBJ databases">
        <title>The draft genome of Acidovorax delafieldii 2AN.</title>
        <authorList>
            <consortium name="US DOE Joint Genome Institute (JGI-PGF)"/>
            <person name="Lucas S."/>
            <person name="Copeland A."/>
            <person name="Lapidus A."/>
            <person name="Glavina del Rio T."/>
            <person name="Tice H."/>
            <person name="Bruce D."/>
            <person name="Goodwin L."/>
            <person name="Pitluck S."/>
            <person name="Larimer F."/>
            <person name="Land M.L."/>
            <person name="Hauser L."/>
            <person name="Shelobolina E.S."/>
            <person name="Picardal F."/>
            <person name="Roden E."/>
            <person name="Emerson D."/>
        </authorList>
    </citation>
    <scope>NUCLEOTIDE SEQUENCE [LARGE SCALE GENOMIC DNA]</scope>
    <source>
        <strain evidence="1 2">2AN</strain>
    </source>
</reference>
<dbReference type="InterPro" id="IPR011990">
    <property type="entry name" value="TPR-like_helical_dom_sf"/>
</dbReference>
<dbReference type="Gene3D" id="1.25.40.10">
    <property type="entry name" value="Tetratricopeptide repeat domain"/>
    <property type="match status" value="1"/>
</dbReference>
<dbReference type="Proteomes" id="UP000003856">
    <property type="component" value="Unassembled WGS sequence"/>
</dbReference>
<evidence type="ECO:0000313" key="1">
    <source>
        <dbReference type="EMBL" id="EER57748.1"/>
    </source>
</evidence>
<dbReference type="PATRIC" id="fig|573060.9.peg.225"/>
<dbReference type="AlphaFoldDB" id="C5TCP8"/>
<keyword evidence="2" id="KW-1185">Reference proteome</keyword>
<gene>
    <name evidence="1" type="ORF">AcdelDRAFT_4679</name>
</gene>
<evidence type="ECO:0000313" key="2">
    <source>
        <dbReference type="Proteomes" id="UP000003856"/>
    </source>
</evidence>
<name>C5TCP8_ACIDE</name>
<comment type="caution">
    <text evidence="1">The sequence shown here is derived from an EMBL/GenBank/DDBJ whole genome shotgun (WGS) entry which is preliminary data.</text>
</comment>
<feature type="non-terminal residue" evidence="1">
    <location>
        <position position="1"/>
    </location>
</feature>
<protein>
    <submittedName>
        <fullName evidence="1">Sel1 domain protein repeat-containing protein</fullName>
    </submittedName>
</protein>
<organism evidence="1 2">
    <name type="scientific">Acidovorax delafieldii 2AN</name>
    <dbReference type="NCBI Taxonomy" id="573060"/>
    <lineage>
        <taxon>Bacteria</taxon>
        <taxon>Pseudomonadati</taxon>
        <taxon>Pseudomonadota</taxon>
        <taxon>Betaproteobacteria</taxon>
        <taxon>Burkholderiales</taxon>
        <taxon>Comamonadaceae</taxon>
        <taxon>Acidovorax</taxon>
    </lineage>
</organism>